<evidence type="ECO:0000256" key="1">
    <source>
        <dbReference type="SAM" id="SignalP"/>
    </source>
</evidence>
<protein>
    <submittedName>
        <fullName evidence="2">Uncharacterized protein</fullName>
    </submittedName>
</protein>
<accession>A0A1W2TAJ3</accession>
<dbReference type="Proteomes" id="UP000054516">
    <property type="component" value="Unassembled WGS sequence"/>
</dbReference>
<dbReference type="OrthoDB" id="4693324at2759"/>
<feature type="signal peptide" evidence="1">
    <location>
        <begin position="1"/>
        <end position="19"/>
    </location>
</feature>
<keyword evidence="1" id="KW-0732">Signal</keyword>
<name>A0A1W2TAJ3_ROSNE</name>
<evidence type="ECO:0000313" key="2">
    <source>
        <dbReference type="EMBL" id="GAP82388.1"/>
    </source>
</evidence>
<dbReference type="AlphaFoldDB" id="A0A1W2TAJ3"/>
<dbReference type="EMBL" id="DF977504">
    <property type="protein sequence ID" value="GAP82388.1"/>
    <property type="molecule type" value="Genomic_DNA"/>
</dbReference>
<reference evidence="2" key="1">
    <citation type="submission" date="2016-03" db="EMBL/GenBank/DDBJ databases">
        <title>Draft genome sequence of Rosellinia necatrix.</title>
        <authorList>
            <person name="Kanematsu S."/>
        </authorList>
    </citation>
    <scope>NUCLEOTIDE SEQUENCE [LARGE SCALE GENOMIC DNA]</scope>
    <source>
        <strain evidence="2">W97</strain>
    </source>
</reference>
<feature type="chain" id="PRO_5010705175" evidence="1">
    <location>
        <begin position="20"/>
        <end position="151"/>
    </location>
</feature>
<gene>
    <name evidence="2" type="ORF">SAMD00023353_5900280</name>
</gene>
<sequence>MVSLKFGVALLASSTISLCANLLRPNTAVQVTACTTGRPTTTAGYPMPYYTKVAPKDNFSNGYRPETRWASEHLVGTYNFGAPEPLTTGFAYAQFKCQYYCDNQSVGGSFFVRREDGVGSRCECYDELLDPKTFVDDNETWVGAWNALCMG</sequence>
<proteinExistence type="predicted"/>
<dbReference type="OMA" id="FAYAQFK"/>
<keyword evidence="3" id="KW-1185">Reference proteome</keyword>
<evidence type="ECO:0000313" key="3">
    <source>
        <dbReference type="Proteomes" id="UP000054516"/>
    </source>
</evidence>
<organism evidence="2">
    <name type="scientific">Rosellinia necatrix</name>
    <name type="common">White root-rot fungus</name>
    <dbReference type="NCBI Taxonomy" id="77044"/>
    <lineage>
        <taxon>Eukaryota</taxon>
        <taxon>Fungi</taxon>
        <taxon>Dikarya</taxon>
        <taxon>Ascomycota</taxon>
        <taxon>Pezizomycotina</taxon>
        <taxon>Sordariomycetes</taxon>
        <taxon>Xylariomycetidae</taxon>
        <taxon>Xylariales</taxon>
        <taxon>Xylariaceae</taxon>
        <taxon>Rosellinia</taxon>
    </lineage>
</organism>